<evidence type="ECO:0000313" key="3">
    <source>
        <dbReference type="Proteomes" id="UP000509594"/>
    </source>
</evidence>
<dbReference type="KEGG" id="mzi:HWN40_10320"/>
<dbReference type="AlphaFoldDB" id="A0A7D5E9N6"/>
<dbReference type="PANTHER" id="PTHR38813:SF1">
    <property type="entry name" value="TOXIN RELE1-RELATED"/>
    <property type="match status" value="1"/>
</dbReference>
<dbReference type="RefSeq" id="WP_176965653.1">
    <property type="nucleotide sequence ID" value="NZ_CP058215.1"/>
</dbReference>
<accession>A0A7D5E9N6</accession>
<dbReference type="InterPro" id="IPR052747">
    <property type="entry name" value="TA_system_RelE_toxin"/>
</dbReference>
<dbReference type="SUPFAM" id="SSF143011">
    <property type="entry name" value="RelE-like"/>
    <property type="match status" value="1"/>
</dbReference>
<dbReference type="Proteomes" id="UP000509594">
    <property type="component" value="Chromosome"/>
</dbReference>
<sequence length="88" mass="10490">MKYQVSIHPHVRKLLTALDLETKNRLVEGLRKLEYDPFANDIKKLKGTRGRQDLYRLRIGDYRAIFAIEDDMIYVLEIITRGHGYKWL</sequence>
<dbReference type="InterPro" id="IPR007712">
    <property type="entry name" value="RelE/ParE_toxin"/>
</dbReference>
<keyword evidence="3" id="KW-1185">Reference proteome</keyword>
<keyword evidence="1" id="KW-1277">Toxin-antitoxin system</keyword>
<dbReference type="EMBL" id="CP058215">
    <property type="protein sequence ID" value="QLC50597.1"/>
    <property type="molecule type" value="Genomic_DNA"/>
</dbReference>
<organism evidence="2 3">
    <name type="scientific">Methanolobus zinderi</name>
    <dbReference type="NCBI Taxonomy" id="536044"/>
    <lineage>
        <taxon>Archaea</taxon>
        <taxon>Methanobacteriati</taxon>
        <taxon>Methanobacteriota</taxon>
        <taxon>Stenosarchaea group</taxon>
        <taxon>Methanomicrobia</taxon>
        <taxon>Methanosarcinales</taxon>
        <taxon>Methanosarcinaceae</taxon>
        <taxon>Methanolobus</taxon>
    </lineage>
</organism>
<reference evidence="2 3" key="1">
    <citation type="submission" date="2020-06" db="EMBL/GenBank/DDBJ databases">
        <title>Methanolobus halotolerans sp. nov., isolated from a saline lake Tus in Siberia.</title>
        <authorList>
            <person name="Shen Y."/>
            <person name="Chen S.-C."/>
            <person name="Lai M.-C."/>
            <person name="Huang H.-H."/>
            <person name="Chiu H.-H."/>
            <person name="Tang S.-L."/>
            <person name="Rogozin D.Y."/>
            <person name="Degermendzhy A.G."/>
        </authorList>
    </citation>
    <scope>NUCLEOTIDE SEQUENCE [LARGE SCALE GENOMIC DNA]</scope>
    <source>
        <strain evidence="2 3">DSM 21339</strain>
    </source>
</reference>
<name>A0A7D5E9N6_9EURY</name>
<proteinExistence type="predicted"/>
<dbReference type="InterPro" id="IPR035093">
    <property type="entry name" value="RelE/ParE_toxin_dom_sf"/>
</dbReference>
<protein>
    <submittedName>
        <fullName evidence="2">Type II toxin-antitoxin system RelE/ParE family toxin</fullName>
    </submittedName>
</protein>
<dbReference type="Pfam" id="PF05016">
    <property type="entry name" value="ParE_toxin"/>
    <property type="match status" value="1"/>
</dbReference>
<dbReference type="OrthoDB" id="97626at2157"/>
<dbReference type="GeneID" id="55822073"/>
<dbReference type="Gene3D" id="3.30.2310.20">
    <property type="entry name" value="RelE-like"/>
    <property type="match status" value="1"/>
</dbReference>
<dbReference type="PANTHER" id="PTHR38813">
    <property type="match status" value="1"/>
</dbReference>
<gene>
    <name evidence="2" type="ORF">HWN40_10320</name>
</gene>
<evidence type="ECO:0000313" key="2">
    <source>
        <dbReference type="EMBL" id="QLC50597.1"/>
    </source>
</evidence>
<evidence type="ECO:0000256" key="1">
    <source>
        <dbReference type="ARBA" id="ARBA00022649"/>
    </source>
</evidence>